<gene>
    <name evidence="12" type="ORF">AFUS01_LOCUS15411</name>
</gene>
<dbReference type="AlphaFoldDB" id="A0A8J2NZN8"/>
<dbReference type="PROSITE" id="PS50262">
    <property type="entry name" value="G_PROTEIN_RECEP_F1_2"/>
    <property type="match status" value="1"/>
</dbReference>
<evidence type="ECO:0000259" key="11">
    <source>
        <dbReference type="PROSITE" id="PS50262"/>
    </source>
</evidence>
<comment type="caution">
    <text evidence="12">The sequence shown here is derived from an EMBL/GenBank/DDBJ whole genome shotgun (WGS) entry which is preliminary data.</text>
</comment>
<comment type="similarity">
    <text evidence="2">Belongs to the G-protein coupled receptor 1 family.</text>
</comment>
<dbReference type="CDD" id="cd00637">
    <property type="entry name" value="7tm_classA_rhodopsin-like"/>
    <property type="match status" value="1"/>
</dbReference>
<evidence type="ECO:0000256" key="3">
    <source>
        <dbReference type="ARBA" id="ARBA00022475"/>
    </source>
</evidence>
<evidence type="ECO:0000256" key="7">
    <source>
        <dbReference type="ARBA" id="ARBA00023136"/>
    </source>
</evidence>
<sequence length="296" mass="33540">MSFIWARPSMKSSAYITFFLAAADGFNSVILGFRLLVFSLFQSFLEIKIFENYCINQLIEVTRLGVIPIPIGHLLLIGITHWVGILKPLDQKRIVTKGRVKAFLLGCWLLPMAFVLICSSVIFGTSFRSHGCRNNSFMKEIPWRFAYSSFYLCSFMAILFIYAQIFMTANKLGKRNPNTVVLENEFNYKALMTTGIIIGSFGVGLVPLALVFMLSYDGGPLYEKLIGKVAAVLIEIIVNFLVILKSFLNPWIYSLGQMDVKIALKSLKMAIRTWIFGPIRLDEIERTSLYALEHGR</sequence>
<feature type="transmembrane region" description="Helical" evidence="10">
    <location>
        <begin position="145"/>
        <end position="169"/>
    </location>
</feature>
<keyword evidence="7 10" id="KW-0472">Membrane</keyword>
<evidence type="ECO:0000256" key="8">
    <source>
        <dbReference type="ARBA" id="ARBA00023170"/>
    </source>
</evidence>
<dbReference type="GO" id="GO:0005886">
    <property type="term" value="C:plasma membrane"/>
    <property type="evidence" value="ECO:0007669"/>
    <property type="project" value="UniProtKB-SubCell"/>
</dbReference>
<feature type="transmembrane region" description="Helical" evidence="10">
    <location>
        <begin position="61"/>
        <end position="83"/>
    </location>
</feature>
<accession>A0A8J2NZN8</accession>
<dbReference type="EMBL" id="CAJVCH010136400">
    <property type="protein sequence ID" value="CAG7726500.1"/>
    <property type="molecule type" value="Genomic_DNA"/>
</dbReference>
<evidence type="ECO:0000313" key="12">
    <source>
        <dbReference type="EMBL" id="CAG7726500.1"/>
    </source>
</evidence>
<keyword evidence="8" id="KW-0675">Receptor</keyword>
<keyword evidence="13" id="KW-1185">Reference proteome</keyword>
<feature type="transmembrane region" description="Helical" evidence="10">
    <location>
        <begin position="103"/>
        <end position="125"/>
    </location>
</feature>
<keyword evidence="9" id="KW-0807">Transducer</keyword>
<dbReference type="GO" id="GO:0004930">
    <property type="term" value="F:G protein-coupled receptor activity"/>
    <property type="evidence" value="ECO:0007669"/>
    <property type="project" value="UniProtKB-KW"/>
</dbReference>
<dbReference type="Proteomes" id="UP000708208">
    <property type="component" value="Unassembled WGS sequence"/>
</dbReference>
<feature type="domain" description="G-protein coupled receptors family 1 profile" evidence="11">
    <location>
        <begin position="1"/>
        <end position="253"/>
    </location>
</feature>
<keyword evidence="3" id="KW-1003">Cell membrane</keyword>
<reference evidence="12" key="1">
    <citation type="submission" date="2021-06" db="EMBL/GenBank/DDBJ databases">
        <authorList>
            <person name="Hodson N. C."/>
            <person name="Mongue J. A."/>
            <person name="Jaron S. K."/>
        </authorList>
    </citation>
    <scope>NUCLEOTIDE SEQUENCE</scope>
</reference>
<evidence type="ECO:0000256" key="9">
    <source>
        <dbReference type="ARBA" id="ARBA00023224"/>
    </source>
</evidence>
<keyword evidence="6" id="KW-0297">G-protein coupled receptor</keyword>
<dbReference type="OrthoDB" id="9894375at2759"/>
<evidence type="ECO:0000256" key="1">
    <source>
        <dbReference type="ARBA" id="ARBA00004651"/>
    </source>
</evidence>
<dbReference type="InterPro" id="IPR017452">
    <property type="entry name" value="GPCR_Rhodpsn_7TM"/>
</dbReference>
<dbReference type="InterPro" id="IPR000276">
    <property type="entry name" value="GPCR_Rhodpsn"/>
</dbReference>
<protein>
    <recommendedName>
        <fullName evidence="11">G-protein coupled receptors family 1 profile domain-containing protein</fullName>
    </recommendedName>
</protein>
<evidence type="ECO:0000256" key="2">
    <source>
        <dbReference type="ARBA" id="ARBA00010663"/>
    </source>
</evidence>
<evidence type="ECO:0000256" key="10">
    <source>
        <dbReference type="SAM" id="Phobius"/>
    </source>
</evidence>
<evidence type="ECO:0000256" key="6">
    <source>
        <dbReference type="ARBA" id="ARBA00023040"/>
    </source>
</evidence>
<evidence type="ECO:0000256" key="5">
    <source>
        <dbReference type="ARBA" id="ARBA00022989"/>
    </source>
</evidence>
<keyword evidence="5 10" id="KW-1133">Transmembrane helix</keyword>
<keyword evidence="4 10" id="KW-0812">Transmembrane</keyword>
<evidence type="ECO:0000256" key="4">
    <source>
        <dbReference type="ARBA" id="ARBA00022692"/>
    </source>
</evidence>
<dbReference type="Pfam" id="PF00001">
    <property type="entry name" value="7tm_1"/>
    <property type="match status" value="1"/>
</dbReference>
<feature type="transmembrane region" description="Helical" evidence="10">
    <location>
        <begin position="190"/>
        <end position="213"/>
    </location>
</feature>
<proteinExistence type="inferred from homology"/>
<feature type="transmembrane region" description="Helical" evidence="10">
    <location>
        <begin position="225"/>
        <end position="248"/>
    </location>
</feature>
<dbReference type="SUPFAM" id="SSF81321">
    <property type="entry name" value="Family A G protein-coupled receptor-like"/>
    <property type="match status" value="1"/>
</dbReference>
<comment type="subcellular location">
    <subcellularLocation>
        <location evidence="1">Cell membrane</location>
        <topology evidence="1">Multi-pass membrane protein</topology>
    </subcellularLocation>
</comment>
<feature type="transmembrane region" description="Helical" evidence="10">
    <location>
        <begin position="12"/>
        <end position="41"/>
    </location>
</feature>
<organism evidence="12 13">
    <name type="scientific">Allacma fusca</name>
    <dbReference type="NCBI Taxonomy" id="39272"/>
    <lineage>
        <taxon>Eukaryota</taxon>
        <taxon>Metazoa</taxon>
        <taxon>Ecdysozoa</taxon>
        <taxon>Arthropoda</taxon>
        <taxon>Hexapoda</taxon>
        <taxon>Collembola</taxon>
        <taxon>Symphypleona</taxon>
        <taxon>Sminthuridae</taxon>
        <taxon>Allacma</taxon>
    </lineage>
</organism>
<dbReference type="InterPro" id="IPR050569">
    <property type="entry name" value="TAAR"/>
</dbReference>
<dbReference type="PANTHER" id="PTHR24249:SF418">
    <property type="entry name" value="G-PROTEIN COUPLED RECEPTORS FAMILY 1 PROFILE DOMAIN-CONTAINING PROTEIN"/>
    <property type="match status" value="1"/>
</dbReference>
<name>A0A8J2NZN8_9HEXA</name>
<dbReference type="PANTHER" id="PTHR24249">
    <property type="entry name" value="HISTAMINE RECEPTOR-RELATED G-PROTEIN COUPLED RECEPTOR"/>
    <property type="match status" value="1"/>
</dbReference>
<evidence type="ECO:0000313" key="13">
    <source>
        <dbReference type="Proteomes" id="UP000708208"/>
    </source>
</evidence>